<gene>
    <name evidence="4" type="ORF">ADUPG1_010313</name>
</gene>
<dbReference type="InterPro" id="IPR007991">
    <property type="entry name" value="RNA_pol_I_trans_ini_fac_RRN3"/>
</dbReference>
<evidence type="ECO:0000256" key="2">
    <source>
        <dbReference type="SAM" id="MobiDB-lite"/>
    </source>
</evidence>
<feature type="transmembrane region" description="Helical" evidence="3">
    <location>
        <begin position="1847"/>
        <end position="1867"/>
    </location>
</feature>
<comment type="caution">
    <text evidence="4">The sequence shown here is derived from an EMBL/GenBank/DDBJ whole genome shotgun (WGS) entry which is preliminary data.</text>
</comment>
<keyword evidence="3" id="KW-0812">Transmembrane</keyword>
<keyword evidence="4" id="KW-0648">Protein biosynthesis</keyword>
<name>A0ABQ5JTE3_9EUKA</name>
<keyword evidence="3" id="KW-1133">Transmembrane helix</keyword>
<feature type="region of interest" description="Disordered" evidence="2">
    <location>
        <begin position="110"/>
        <end position="132"/>
    </location>
</feature>
<evidence type="ECO:0000256" key="1">
    <source>
        <dbReference type="ARBA" id="ARBA00010098"/>
    </source>
</evidence>
<keyword evidence="4" id="KW-0396">Initiation factor</keyword>
<reference evidence="4" key="1">
    <citation type="submission" date="2022-03" db="EMBL/GenBank/DDBJ databases">
        <title>Draft genome sequence of Aduncisulcus paluster, a free-living microaerophilic Fornicata.</title>
        <authorList>
            <person name="Yuyama I."/>
            <person name="Kume K."/>
            <person name="Tamura T."/>
            <person name="Inagaki Y."/>
            <person name="Hashimoto T."/>
        </authorList>
    </citation>
    <scope>NUCLEOTIDE SEQUENCE</scope>
    <source>
        <strain evidence="4">NY0171</strain>
    </source>
</reference>
<keyword evidence="5" id="KW-1185">Reference proteome</keyword>
<comment type="similarity">
    <text evidence="1">Belongs to the RRN3 family.</text>
</comment>
<feature type="region of interest" description="Disordered" evidence="2">
    <location>
        <begin position="1"/>
        <end position="23"/>
    </location>
</feature>
<dbReference type="PANTHER" id="PTHR12790">
    <property type="entry name" value="TRANSCRIPTION INITIATION FACTOR IA RRN3"/>
    <property type="match status" value="1"/>
</dbReference>
<dbReference type="GO" id="GO:0003743">
    <property type="term" value="F:translation initiation factor activity"/>
    <property type="evidence" value="ECO:0007669"/>
    <property type="project" value="UniProtKB-KW"/>
</dbReference>
<accession>A0ABQ5JTE3</accession>
<evidence type="ECO:0000313" key="4">
    <source>
        <dbReference type="EMBL" id="GKT13680.1"/>
    </source>
</evidence>
<feature type="transmembrane region" description="Helical" evidence="3">
    <location>
        <begin position="1550"/>
        <end position="1574"/>
    </location>
</feature>
<sequence length="1868" mass="204392">LGSVLSAGSLGQPFSSSSSSSMPSLAYKKSQQTLEIMDVYLSGMFDMMLNVSCAKSESRGGSIITSARSSPSLSSAPIPAATVVAAAFARLSTSDTPSYSSSPSLSGMASSGISMPRSTSFPHLSSTSSTPPSQPLASLFKSILSVQLPPPLPPLPLLLPFASSSSVTSSSDTGIRIVAASYLASFLSRSMFSPVTLLKECIGLLIRWCKTYVRGMWDMRHKQQAQGSAAIDIFTAAQVRILSSDGDKMEALEDAISGFVHSGPLSMSSRASYLSRRPIYYCCVCMIMYIICFRWRDFVEDGQLLYFGDDADACMCVFGCGLRSLDIVQLDVVSEFAKLLHRYDVCDIGHVISQRREEERRKESVWNKMKFMAGIGIDDEERGPEALSSSLIGLGGQSGNQSCTSPEYTFSLFFPFSPCPLPRSSQYISPIYLVWDGAGGSIGEEKVEWKREESDDDELGVIPEICDDKMSSFLDTFLFFTDSIAETAVPTDSFKTVYLSTAPSIDRAPYANSLIDSVGEFLEDVIEDAETYTSTIADAISTSLHQITSLNEETNSIDLSSFAADSTLPFDSDVQTISREDIPEQFIGTSDEWYQMTYESMSFFIPHSYNSSQSSINTSSSSLITKEYALASAIEQTVASDYDSTLGGLKTFLNGFNSPNGNNEKITNQFTGFQRIITSGGLEFTWPGIYSGSTSMDTSVSIKDRMTREPMNEPGILSANSFGLRRGVVIVLDTTIDKTVYSLLSHELGSNIFSKSALATTLSTYNNSSSSSSSAYILSQITYSQLLTGLLASLSEYISSLDENTYLAVVDTSGEWRGHLFPESSTAAKTCYGQATSTKRTGGLSKMTVEAQTKLISNVKKYFGTLTYDELTSSGHIVEDSSSSNAAYAEENNPMFSATSLAMKLLRSAVEPSIMLSDILTEKIATVSHASRVERDSLNASARPLAKGSPLSIVFMSLGATPHPYFLIWLKKQFASISGAPILPVWIYLDTQRALLDGYGGYEITTSYSSSQNSINSSTSKKPSLISSDRTQLAALRHNVSQIDTIMSNFRDMRGAVLRIDVKEASEGGLIYIPAYGSEYLTFGETLCSSLSSSTTCDQDIIAWSQLLGLSAVVRDTLSELRKIDISFLFKTFINVRCSLSDAADIENCSTNHEFLTSAMPMAFSSTRDPVIGNSALTVSKALFNADLEIVGYIMTYIALNQVERALYQDPVYIDGTDESYIMNMYGSVFDNMFLLERYSYYMMFNIDGALLAHSALTSSGKSSTAASIDELEVILSCSSCDDGALTFSELILDSILEDHVDDGVVSAIVLRQTHNDISSVYPISVEYHWTFREESGFIFVVSLGSRDVIDITDTIMTNVCDTNYPTQYDSSYSGTEYSPLTSKEACYYPTEFSTVDHLDDEDLSLLGYKAISSDYTLFASDTMVYNGVEFFLEDETTMQRLGITSQDEITVELAQDISNYFNGDPSSQTYGTDGELASVRFASMYSYYWTYEYGSSEAKKTVVYANGLIDPYLSILYFYLYPPLGYSLNIAERGYFQQSLGMGYSNADYIFASLFMIYPAAIPVFTIISPIIVEVDNPTNASAQLNEVVRYSSVSMITTTIVNQALNETVCAESNIECYILSSSGEVLFITHSIQFSKVISSVEDGESKFIFDLSPGVGNALLDNNVFIAHDVYCPYSGSIQSEYYLNTDALVESTSLSIGGETITQPFLSGQLSSDCVASNEVTPEFLFFQDTHTNTLAVIITDYPDEDLCTSNITDSSSSSSSTLDYETVCDIELSVYEISHIWSLGDLLCTFDESSDSEDDTRFCETLRKSSNNGMVSFCTFEGCPEDIEGCKQFIDGYDKAGCYFVILFFALLLGLCIVLNAV</sequence>
<evidence type="ECO:0000313" key="5">
    <source>
        <dbReference type="Proteomes" id="UP001057375"/>
    </source>
</evidence>
<protein>
    <submittedName>
        <fullName evidence="4">RNA polymerase I specific transcription initiation factor RRN3 like protein</fullName>
    </submittedName>
</protein>
<dbReference type="Pfam" id="PF05327">
    <property type="entry name" value="RRN3"/>
    <property type="match status" value="1"/>
</dbReference>
<proteinExistence type="inferred from homology"/>
<keyword evidence="3" id="KW-0472">Membrane</keyword>
<dbReference type="PANTHER" id="PTHR12790:SF0">
    <property type="entry name" value="RNA POLYMERASE I-SPECIFIC TRANSCRIPTION INITIATION FACTOR RRN3-RELATED"/>
    <property type="match status" value="1"/>
</dbReference>
<dbReference type="Proteomes" id="UP001057375">
    <property type="component" value="Unassembled WGS sequence"/>
</dbReference>
<evidence type="ECO:0000256" key="3">
    <source>
        <dbReference type="SAM" id="Phobius"/>
    </source>
</evidence>
<dbReference type="EMBL" id="BQXS01011532">
    <property type="protein sequence ID" value="GKT13680.1"/>
    <property type="molecule type" value="Genomic_DNA"/>
</dbReference>
<organism evidence="4 5">
    <name type="scientific">Aduncisulcus paluster</name>
    <dbReference type="NCBI Taxonomy" id="2918883"/>
    <lineage>
        <taxon>Eukaryota</taxon>
        <taxon>Metamonada</taxon>
        <taxon>Carpediemonas-like organisms</taxon>
        <taxon>Aduncisulcus</taxon>
    </lineage>
</organism>
<feature type="non-terminal residue" evidence="4">
    <location>
        <position position="1"/>
    </location>
</feature>